<evidence type="ECO:0000256" key="16">
    <source>
        <dbReference type="ARBA" id="ARBA00034000"/>
    </source>
</evidence>
<dbReference type="EMBL" id="JAUKPO010000002">
    <property type="protein sequence ID" value="MDO1445615.1"/>
    <property type="molecule type" value="Genomic_DNA"/>
</dbReference>
<dbReference type="PANTHER" id="PTHR32282:SF11">
    <property type="entry name" value="PENICILLIN-BINDING PROTEIN 1B"/>
    <property type="match status" value="1"/>
</dbReference>
<evidence type="ECO:0000256" key="13">
    <source>
        <dbReference type="ARBA" id="ARBA00023136"/>
    </source>
</evidence>
<evidence type="ECO:0000313" key="21">
    <source>
        <dbReference type="EMBL" id="MDO1445615.1"/>
    </source>
</evidence>
<feature type="domain" description="Glycosyl transferase family 51" evidence="20">
    <location>
        <begin position="91"/>
        <end position="276"/>
    </location>
</feature>
<organism evidence="21 22">
    <name type="scientific">Rhodocytophaga aerolata</name>
    <dbReference type="NCBI Taxonomy" id="455078"/>
    <lineage>
        <taxon>Bacteria</taxon>
        <taxon>Pseudomonadati</taxon>
        <taxon>Bacteroidota</taxon>
        <taxon>Cytophagia</taxon>
        <taxon>Cytophagales</taxon>
        <taxon>Rhodocytophagaceae</taxon>
        <taxon>Rhodocytophaga</taxon>
    </lineage>
</organism>
<dbReference type="Pfam" id="PF00912">
    <property type="entry name" value="Transgly"/>
    <property type="match status" value="1"/>
</dbReference>
<evidence type="ECO:0000256" key="11">
    <source>
        <dbReference type="ARBA" id="ARBA00022960"/>
    </source>
</evidence>
<evidence type="ECO:0000256" key="17">
    <source>
        <dbReference type="ARBA" id="ARBA00049902"/>
    </source>
</evidence>
<reference evidence="21" key="1">
    <citation type="submission" date="2023-07" db="EMBL/GenBank/DDBJ databases">
        <title>The genome sequence of Rhodocytophaga aerolata KACC 12507.</title>
        <authorList>
            <person name="Zhang X."/>
        </authorList>
    </citation>
    <scope>NUCLEOTIDE SEQUENCE</scope>
    <source>
        <strain evidence="21">KACC 12507</strain>
    </source>
</reference>
<dbReference type="SUPFAM" id="SSF53955">
    <property type="entry name" value="Lysozyme-like"/>
    <property type="match status" value="1"/>
</dbReference>
<sequence>MQNTAAKDIFEKTTYFLKTRWQAYRRWRKARGPETMVSLLWKAFGISVALVIFFFVGVNKNLFNLFGETPSLDKLQNPRIEMASELYTADGKLIGKYYRENRSPVPYNKIAPVMVKALIATEDIRFYDHSGIDPKGVVAAFADALAGDGRGASTITQQLAKNLYKTREKDSEGLLYKVPGLRTLVIKTKEWITAIKLERTYSKEEILTLYLNTVDYGSNAFGIKTAARTFFNTTPDSLAIQDAAVLVGGLKATTYYSPLLHPDRALKRRNVVLSQMAKYNFIKPSEYDSLSKLPIKLDYTVESYQDGTVAYYGNTITNYLNEWCKSRGYDLYTDGFRIYTTIDSRFQQHAEVALEERMRALQNSFDQHWRGKNPWVDENDREIPGFIEMVSKRTSYYRMLQARYKNHPDSVDIAMNKPKKMRIFTWAGEKDTTLSPIDSIRHYKKFLHAGMMTMDPFTGHIKAWVGGINFKHFQYDHVKQGRRQPGSTFKPFVYVAAIDNGFAPCDRITDYRVTINYVENGEKKSWTPRNADWVYSGRNMTLRHALGRSINTVTAQLTEKVGKETVVEYAHKLGITSPIAPVPSVGLGSSDVSVYEMVGAYSTFVNGGTWMEPIFIARIEDRFGNIVHQFSPRQNRAISQETAWLMIHMLKGGIEEPGGTAQNLWSYDIWGKGNQFATKTGTTSNFSDGWFMGLTKDLVTGVWVGGDDRSIHFRTSALGEGSKTAMPVYGKFMERIYKDADLKVTKGPFPKPPVKITKRYYCPTILPKVEEADTLASDAPANEIISVADTTNSQ</sequence>
<comment type="catalytic activity">
    <reaction evidence="17">
        <text>[GlcNAc-(1-&gt;4)-Mur2Ac(oyl-L-Ala-gamma-D-Glu-L-Lys-D-Ala-D-Ala)](n)-di-trans,octa-cis-undecaprenyl diphosphate + beta-D-GlcNAc-(1-&gt;4)-Mur2Ac(oyl-L-Ala-gamma-D-Glu-L-Lys-D-Ala-D-Ala)-di-trans,octa-cis-undecaprenyl diphosphate = [GlcNAc-(1-&gt;4)-Mur2Ac(oyl-L-Ala-gamma-D-Glu-L-Lys-D-Ala-D-Ala)](n+1)-di-trans,octa-cis-undecaprenyl diphosphate + di-trans,octa-cis-undecaprenyl diphosphate + H(+)</text>
        <dbReference type="Rhea" id="RHEA:23708"/>
        <dbReference type="Rhea" id="RHEA-COMP:9602"/>
        <dbReference type="Rhea" id="RHEA-COMP:9603"/>
        <dbReference type="ChEBI" id="CHEBI:15378"/>
        <dbReference type="ChEBI" id="CHEBI:58405"/>
        <dbReference type="ChEBI" id="CHEBI:60033"/>
        <dbReference type="ChEBI" id="CHEBI:78435"/>
        <dbReference type="EC" id="2.4.99.28"/>
    </reaction>
</comment>
<evidence type="ECO:0000313" key="22">
    <source>
        <dbReference type="Proteomes" id="UP001168528"/>
    </source>
</evidence>
<keyword evidence="9" id="KW-0808">Transferase</keyword>
<dbReference type="Pfam" id="PF00905">
    <property type="entry name" value="Transpeptidase"/>
    <property type="match status" value="1"/>
</dbReference>
<evidence type="ECO:0000256" key="12">
    <source>
        <dbReference type="ARBA" id="ARBA00022984"/>
    </source>
</evidence>
<keyword evidence="14" id="KW-0511">Multifunctional enzyme</keyword>
<dbReference type="RefSeq" id="WP_302036418.1">
    <property type="nucleotide sequence ID" value="NZ_JAUKPO010000002.1"/>
</dbReference>
<dbReference type="InterPro" id="IPR012338">
    <property type="entry name" value="Beta-lactam/transpept-like"/>
</dbReference>
<evidence type="ECO:0000256" key="6">
    <source>
        <dbReference type="ARBA" id="ARBA00022645"/>
    </source>
</evidence>
<evidence type="ECO:0000256" key="9">
    <source>
        <dbReference type="ARBA" id="ARBA00022679"/>
    </source>
</evidence>
<dbReference type="InterPro" id="IPR001264">
    <property type="entry name" value="Glyco_trans_51"/>
</dbReference>
<comment type="similarity">
    <text evidence="3">In the C-terminal section; belongs to the transpeptidase family.</text>
</comment>
<comment type="pathway">
    <text evidence="2">Cell wall biogenesis; peptidoglycan biosynthesis.</text>
</comment>
<evidence type="ECO:0000256" key="7">
    <source>
        <dbReference type="ARBA" id="ARBA00022670"/>
    </source>
</evidence>
<keyword evidence="10" id="KW-0378">Hydrolase</keyword>
<gene>
    <name evidence="21" type="ORF">Q0590_05110</name>
</gene>
<keyword evidence="18" id="KW-1133">Transmembrane helix</keyword>
<evidence type="ECO:0000256" key="10">
    <source>
        <dbReference type="ARBA" id="ARBA00022801"/>
    </source>
</evidence>
<evidence type="ECO:0000256" key="5">
    <source>
        <dbReference type="ARBA" id="ARBA00022475"/>
    </source>
</evidence>
<evidence type="ECO:0000256" key="2">
    <source>
        <dbReference type="ARBA" id="ARBA00004752"/>
    </source>
</evidence>
<evidence type="ECO:0000256" key="18">
    <source>
        <dbReference type="SAM" id="Phobius"/>
    </source>
</evidence>
<dbReference type="InterPro" id="IPR036950">
    <property type="entry name" value="PBP_transglycosylase"/>
</dbReference>
<dbReference type="InterPro" id="IPR050396">
    <property type="entry name" value="Glycosyltr_51/Transpeptidase"/>
</dbReference>
<evidence type="ECO:0000256" key="1">
    <source>
        <dbReference type="ARBA" id="ARBA00004236"/>
    </source>
</evidence>
<proteinExistence type="inferred from homology"/>
<keyword evidence="8" id="KW-0328">Glycosyltransferase</keyword>
<dbReference type="InterPro" id="IPR001460">
    <property type="entry name" value="PCN-bd_Tpept"/>
</dbReference>
<evidence type="ECO:0000259" key="19">
    <source>
        <dbReference type="Pfam" id="PF00905"/>
    </source>
</evidence>
<keyword evidence="15" id="KW-0961">Cell wall biogenesis/degradation</keyword>
<comment type="similarity">
    <text evidence="4">In the N-terminal section; belongs to the glycosyltransferase 51 family.</text>
</comment>
<dbReference type="SUPFAM" id="SSF56601">
    <property type="entry name" value="beta-lactamase/transpeptidase-like"/>
    <property type="match status" value="1"/>
</dbReference>
<evidence type="ECO:0000256" key="15">
    <source>
        <dbReference type="ARBA" id="ARBA00023316"/>
    </source>
</evidence>
<keyword evidence="11" id="KW-0133">Cell shape</keyword>
<evidence type="ECO:0000256" key="4">
    <source>
        <dbReference type="ARBA" id="ARBA00007739"/>
    </source>
</evidence>
<keyword evidence="18" id="KW-0812">Transmembrane</keyword>
<evidence type="ECO:0000256" key="3">
    <source>
        <dbReference type="ARBA" id="ARBA00007090"/>
    </source>
</evidence>
<dbReference type="Gene3D" id="1.10.3810.10">
    <property type="entry name" value="Biosynthetic peptidoglycan transglycosylase-like"/>
    <property type="match status" value="1"/>
</dbReference>
<evidence type="ECO:0000256" key="14">
    <source>
        <dbReference type="ARBA" id="ARBA00023268"/>
    </source>
</evidence>
<keyword evidence="7" id="KW-0645">Protease</keyword>
<dbReference type="Proteomes" id="UP001168528">
    <property type="component" value="Unassembled WGS sequence"/>
</dbReference>
<protein>
    <submittedName>
        <fullName evidence="21">Transglycosylase domain-containing protein</fullName>
    </submittedName>
</protein>
<dbReference type="Gene3D" id="3.40.710.10">
    <property type="entry name" value="DD-peptidase/beta-lactamase superfamily"/>
    <property type="match status" value="2"/>
</dbReference>
<dbReference type="InterPro" id="IPR023346">
    <property type="entry name" value="Lysozyme-like_dom_sf"/>
</dbReference>
<dbReference type="PANTHER" id="PTHR32282">
    <property type="entry name" value="BINDING PROTEIN TRANSPEPTIDASE, PUTATIVE-RELATED"/>
    <property type="match status" value="1"/>
</dbReference>
<comment type="catalytic activity">
    <reaction evidence="16">
        <text>Preferential cleavage: (Ac)2-L-Lys-D-Ala-|-D-Ala. Also transpeptidation of peptidyl-alanyl moieties that are N-acyl substituents of D-alanine.</text>
        <dbReference type="EC" id="3.4.16.4"/>
    </reaction>
</comment>
<feature type="transmembrane region" description="Helical" evidence="18">
    <location>
        <begin position="35"/>
        <end position="56"/>
    </location>
</feature>
<comment type="caution">
    <text evidence="21">The sequence shown here is derived from an EMBL/GenBank/DDBJ whole genome shotgun (WGS) entry which is preliminary data.</text>
</comment>
<evidence type="ECO:0000256" key="8">
    <source>
        <dbReference type="ARBA" id="ARBA00022676"/>
    </source>
</evidence>
<accession>A0ABT8R4P7</accession>
<name>A0ABT8R4P7_9BACT</name>
<keyword evidence="13 18" id="KW-0472">Membrane</keyword>
<keyword evidence="6" id="KW-0121">Carboxypeptidase</keyword>
<comment type="subcellular location">
    <subcellularLocation>
        <location evidence="1">Cell membrane</location>
    </subcellularLocation>
</comment>
<keyword evidence="5" id="KW-1003">Cell membrane</keyword>
<evidence type="ECO:0000259" key="20">
    <source>
        <dbReference type="Pfam" id="PF00912"/>
    </source>
</evidence>
<feature type="domain" description="Penicillin-binding protein transpeptidase" evidence="19">
    <location>
        <begin position="452"/>
        <end position="696"/>
    </location>
</feature>
<keyword evidence="22" id="KW-1185">Reference proteome</keyword>
<keyword evidence="12" id="KW-0573">Peptidoglycan synthesis</keyword>